<dbReference type="PANTHER" id="PTHR30203">
    <property type="entry name" value="OUTER MEMBRANE CATION EFFLUX PROTEIN"/>
    <property type="match status" value="1"/>
</dbReference>
<dbReference type="Gene3D" id="2.20.200.10">
    <property type="entry name" value="Outer membrane efflux proteins (OEP)"/>
    <property type="match status" value="1"/>
</dbReference>
<evidence type="ECO:0000256" key="2">
    <source>
        <dbReference type="RuleBase" id="RU362097"/>
    </source>
</evidence>
<evidence type="ECO:0000313" key="3">
    <source>
        <dbReference type="EMBL" id="MBR0657198.1"/>
    </source>
</evidence>
<gene>
    <name evidence="3" type="ORF">GXW79_19135</name>
</gene>
<dbReference type="AlphaFoldDB" id="A0AAF1K603"/>
<dbReference type="GO" id="GO:0005886">
    <property type="term" value="C:plasma membrane"/>
    <property type="evidence" value="ECO:0007669"/>
    <property type="project" value="UniProtKB-SubCell"/>
</dbReference>
<keyword evidence="2" id="KW-0472">Membrane</keyword>
<keyword evidence="2" id="KW-1134">Transmembrane beta strand</keyword>
<dbReference type="InterPro" id="IPR010131">
    <property type="entry name" value="MdtP/NodT-like"/>
</dbReference>
<dbReference type="NCBIfam" id="TIGR01845">
    <property type="entry name" value="outer_NodT"/>
    <property type="match status" value="1"/>
</dbReference>
<dbReference type="PANTHER" id="PTHR30203:SF33">
    <property type="entry name" value="BLR4455 PROTEIN"/>
    <property type="match status" value="1"/>
</dbReference>
<keyword evidence="4" id="KW-1185">Reference proteome</keyword>
<dbReference type="Gene3D" id="1.20.1600.10">
    <property type="entry name" value="Outer membrane efflux proteins (OEP)"/>
    <property type="match status" value="1"/>
</dbReference>
<keyword evidence="2" id="KW-0564">Palmitate</keyword>
<reference evidence="3" key="2">
    <citation type="journal article" date="2021" name="Syst. Appl. Microbiol.">
        <title>Roseomonas hellenica sp. nov., isolated from roots of wild-growing Alkanna tinctoria.</title>
        <authorList>
            <person name="Rat A."/>
            <person name="Naranjo H.D."/>
            <person name="Lebbe L."/>
            <person name="Cnockaert M."/>
            <person name="Krigas N."/>
            <person name="Grigoriadou K."/>
            <person name="Maloupa E."/>
            <person name="Willems A."/>
        </authorList>
    </citation>
    <scope>NUCLEOTIDE SEQUENCE</scope>
    <source>
        <strain evidence="3">LMG 28251</strain>
    </source>
</reference>
<accession>A0AAF1K603</accession>
<dbReference type="Proteomes" id="UP001196068">
    <property type="component" value="Unassembled WGS sequence"/>
</dbReference>
<organism evidence="3 4">
    <name type="scientific">Plastoroseomonas arctica</name>
    <dbReference type="NCBI Taxonomy" id="1509237"/>
    <lineage>
        <taxon>Bacteria</taxon>
        <taxon>Pseudomonadati</taxon>
        <taxon>Pseudomonadota</taxon>
        <taxon>Alphaproteobacteria</taxon>
        <taxon>Acetobacterales</taxon>
        <taxon>Acetobacteraceae</taxon>
        <taxon>Plastoroseomonas</taxon>
    </lineage>
</organism>
<reference evidence="3" key="1">
    <citation type="submission" date="2020-01" db="EMBL/GenBank/DDBJ databases">
        <authorList>
            <person name="Rat A."/>
        </authorList>
    </citation>
    <scope>NUCLEOTIDE SEQUENCE</scope>
    <source>
        <strain evidence="3">LMG 28251</strain>
    </source>
</reference>
<protein>
    <submittedName>
        <fullName evidence="3">Efflux transporter outer membrane subunit</fullName>
    </submittedName>
</protein>
<keyword evidence="2" id="KW-0812">Transmembrane</keyword>
<proteinExistence type="inferred from homology"/>
<evidence type="ECO:0000313" key="4">
    <source>
        <dbReference type="Proteomes" id="UP001196068"/>
    </source>
</evidence>
<dbReference type="GO" id="GO:0015562">
    <property type="term" value="F:efflux transmembrane transporter activity"/>
    <property type="evidence" value="ECO:0007669"/>
    <property type="project" value="InterPro"/>
</dbReference>
<evidence type="ECO:0000256" key="1">
    <source>
        <dbReference type="ARBA" id="ARBA00007613"/>
    </source>
</evidence>
<comment type="similarity">
    <text evidence="1 2">Belongs to the outer membrane factor (OMF) (TC 1.B.17) family.</text>
</comment>
<keyword evidence="2" id="KW-0449">Lipoprotein</keyword>
<comment type="caution">
    <text evidence="3">The sequence shown here is derived from an EMBL/GenBank/DDBJ whole genome shotgun (WGS) entry which is preliminary data.</text>
</comment>
<name>A0AAF1K603_9PROT</name>
<dbReference type="EMBL" id="JAAEDH010000028">
    <property type="protein sequence ID" value="MBR0657198.1"/>
    <property type="molecule type" value="Genomic_DNA"/>
</dbReference>
<dbReference type="Pfam" id="PF02321">
    <property type="entry name" value="OEP"/>
    <property type="match status" value="2"/>
</dbReference>
<comment type="subcellular location">
    <subcellularLocation>
        <location evidence="2">Cell membrane</location>
        <topology evidence="2">Lipid-anchor</topology>
    </subcellularLocation>
</comment>
<dbReference type="SUPFAM" id="SSF56954">
    <property type="entry name" value="Outer membrane efflux proteins (OEP)"/>
    <property type="match status" value="1"/>
</dbReference>
<sequence length="460" mass="48367">MLLAAAMLGGCALTTERTESGITPPAEYVMAGAAGPRSDDPAWWRGFGAPTLDRLMGQAMVANQDIAIAVARLRQADAFTRITGAALLPIVDADGSVQRQRNTNFNPGSSGQGTNAFGASLSASWEIDFWGRLQARLDSARSSAIANAYNIGAVTLSTQSSVANGYFAYLGAIARLAIQRENLAAAENILGILRQRLDAGTATGLDVAQQEVVVAQVRATAPPLQQSAEQNSFALATLSGGLPELLSTDGPPLRALRVPTIVPGLPSEMLLRRPDVRLAEATLAASNADVTAARAALFPRITLTGSGGIQSLALETLLRPGSVLYNLAAGITQPIFDGGSLRAQVEQARGVQEENLASYRRSILAALQDTETNLSALRRTTELVRLQEAREAAARRAFEIADAQLRAGTIDLLTVLNTQSTLFTARDALAVAVIQRLQAAASLFTALGGGWSMPEGRIAR</sequence>
<dbReference type="InterPro" id="IPR003423">
    <property type="entry name" value="OMP_efflux"/>
</dbReference>
<dbReference type="RefSeq" id="WP_211876066.1">
    <property type="nucleotide sequence ID" value="NZ_JAAEDH010000028.1"/>
</dbReference>